<dbReference type="PANTHER" id="PTHR30329:SF21">
    <property type="entry name" value="LIPOPROTEIN YIAD-RELATED"/>
    <property type="match status" value="1"/>
</dbReference>
<accession>D8PFW2</accession>
<dbReference type="CDD" id="cd07185">
    <property type="entry name" value="OmpA_C-like"/>
    <property type="match status" value="1"/>
</dbReference>
<dbReference type="AlphaFoldDB" id="D8PFW2"/>
<evidence type="ECO:0000313" key="8">
    <source>
        <dbReference type="Proteomes" id="UP000001660"/>
    </source>
</evidence>
<dbReference type="PROSITE" id="PS51123">
    <property type="entry name" value="OMPA_2"/>
    <property type="match status" value="1"/>
</dbReference>
<comment type="subcellular location">
    <subcellularLocation>
        <location evidence="1">Cell outer membrane</location>
    </subcellularLocation>
</comment>
<feature type="signal peptide" evidence="5">
    <location>
        <begin position="1"/>
        <end position="21"/>
    </location>
</feature>
<dbReference type="InterPro" id="IPR006665">
    <property type="entry name" value="OmpA-like"/>
</dbReference>
<dbReference type="GO" id="GO:0009279">
    <property type="term" value="C:cell outer membrane"/>
    <property type="evidence" value="ECO:0007669"/>
    <property type="project" value="UniProtKB-SubCell"/>
</dbReference>
<dbReference type="Pfam" id="PF00691">
    <property type="entry name" value="OmpA"/>
    <property type="match status" value="1"/>
</dbReference>
<dbReference type="PRINTS" id="PR01021">
    <property type="entry name" value="OMPADOMAIN"/>
</dbReference>
<proteinExistence type="predicted"/>
<dbReference type="InterPro" id="IPR036737">
    <property type="entry name" value="OmpA-like_sf"/>
</dbReference>
<dbReference type="InterPro" id="IPR050330">
    <property type="entry name" value="Bact_OuterMem_StrucFunc"/>
</dbReference>
<dbReference type="OrthoDB" id="9809164at2"/>
<dbReference type="HOGENOM" id="CLU_016890_9_0_0"/>
<sequence length="192" mass="21042">MIRLRPFVLLGLLAVAGPLFLDGCASKSGTSGGATATPPKPPRAEERVAAAPVQEIPAPPEPAPVPLRSVEMAARNATGEQNIPFPDVLFDFDQYVLRDDALTAVEANAKRLKDNRITKVLLEGRCDEVGTSEYNLVLGERRALSVKRYLESLGINQLQVDVTSYGKDRPLCLQHNPVCWQKNRSVHFVVKE</sequence>
<name>D8PFW2_9BACT</name>
<organism evidence="7 8">
    <name type="scientific">Nitrospira defluvii</name>
    <dbReference type="NCBI Taxonomy" id="330214"/>
    <lineage>
        <taxon>Bacteria</taxon>
        <taxon>Pseudomonadati</taxon>
        <taxon>Nitrospirota</taxon>
        <taxon>Nitrospiria</taxon>
        <taxon>Nitrospirales</taxon>
        <taxon>Nitrospiraceae</taxon>
        <taxon>Nitrospira</taxon>
    </lineage>
</organism>
<protein>
    <submittedName>
        <fullName evidence="7">Putative Peptidoglycan-associated lipoprotein</fullName>
    </submittedName>
</protein>
<evidence type="ECO:0000313" key="7">
    <source>
        <dbReference type="EMBL" id="CBK42149.1"/>
    </source>
</evidence>
<keyword evidence="7" id="KW-0449">Lipoprotein</keyword>
<evidence type="ECO:0000256" key="2">
    <source>
        <dbReference type="ARBA" id="ARBA00023136"/>
    </source>
</evidence>
<dbReference type="InterPro" id="IPR006664">
    <property type="entry name" value="OMP_bac"/>
</dbReference>
<keyword evidence="3" id="KW-0998">Cell outer membrane</keyword>
<keyword evidence="8" id="KW-1185">Reference proteome</keyword>
<dbReference type="Proteomes" id="UP000001660">
    <property type="component" value="Chromosome"/>
</dbReference>
<feature type="chain" id="PRO_5003119931" evidence="5">
    <location>
        <begin position="22"/>
        <end position="192"/>
    </location>
</feature>
<keyword evidence="2 4" id="KW-0472">Membrane</keyword>
<reference evidence="7 8" key="1">
    <citation type="journal article" date="2010" name="Proc. Natl. Acad. Sci. U.S.A.">
        <title>A Nitrospira metagenome illuminates the physiology and evolution of globally important nitrite-oxidizing bacteria.</title>
        <authorList>
            <person name="Lucker S."/>
            <person name="Wagner M."/>
            <person name="Maixner F."/>
            <person name="Pelletier E."/>
            <person name="Koch H."/>
            <person name="Vacherie B."/>
            <person name="Rattei T."/>
            <person name="Sinninghe Damste J."/>
            <person name="Spieck E."/>
            <person name="Le Paslier D."/>
            <person name="Daims H."/>
        </authorList>
    </citation>
    <scope>NUCLEOTIDE SEQUENCE [LARGE SCALE GENOMIC DNA]</scope>
</reference>
<evidence type="ECO:0000259" key="6">
    <source>
        <dbReference type="PROSITE" id="PS51123"/>
    </source>
</evidence>
<dbReference type="EMBL" id="FP929003">
    <property type="protein sequence ID" value="CBK42149.1"/>
    <property type="molecule type" value="Genomic_DNA"/>
</dbReference>
<keyword evidence="5" id="KW-0732">Signal</keyword>
<dbReference type="eggNOG" id="COG2885">
    <property type="taxonomic scope" value="Bacteria"/>
</dbReference>
<dbReference type="KEGG" id="nde:NIDE2439"/>
<evidence type="ECO:0000256" key="3">
    <source>
        <dbReference type="ARBA" id="ARBA00023237"/>
    </source>
</evidence>
<evidence type="ECO:0000256" key="4">
    <source>
        <dbReference type="PROSITE-ProRule" id="PRU00473"/>
    </source>
</evidence>
<dbReference type="SUPFAM" id="SSF103088">
    <property type="entry name" value="OmpA-like"/>
    <property type="match status" value="1"/>
</dbReference>
<feature type="domain" description="OmpA-like" evidence="6">
    <location>
        <begin position="77"/>
        <end position="192"/>
    </location>
</feature>
<evidence type="ECO:0000256" key="1">
    <source>
        <dbReference type="ARBA" id="ARBA00004442"/>
    </source>
</evidence>
<dbReference type="PANTHER" id="PTHR30329">
    <property type="entry name" value="STATOR ELEMENT OF FLAGELLAR MOTOR COMPLEX"/>
    <property type="match status" value="1"/>
</dbReference>
<dbReference type="Gene3D" id="3.30.1330.60">
    <property type="entry name" value="OmpA-like domain"/>
    <property type="match status" value="1"/>
</dbReference>
<dbReference type="STRING" id="330214.NIDE2439"/>
<evidence type="ECO:0000256" key="5">
    <source>
        <dbReference type="SAM" id="SignalP"/>
    </source>
</evidence>
<gene>
    <name evidence="7" type="ORF">NIDE2439</name>
</gene>